<evidence type="ECO:0000313" key="2">
    <source>
        <dbReference type="Proteomes" id="UP000313359"/>
    </source>
</evidence>
<dbReference type="OrthoDB" id="2588098at2759"/>
<dbReference type="AlphaFoldDB" id="A0A5C2SA51"/>
<gene>
    <name evidence="1" type="ORF">L227DRAFT_601081</name>
</gene>
<protein>
    <recommendedName>
        <fullName evidence="3">F-box domain-containing protein</fullName>
    </recommendedName>
</protein>
<dbReference type="EMBL" id="ML122267">
    <property type="protein sequence ID" value="RPD60147.1"/>
    <property type="molecule type" value="Genomic_DNA"/>
</dbReference>
<evidence type="ECO:0000313" key="1">
    <source>
        <dbReference type="EMBL" id="RPD60147.1"/>
    </source>
</evidence>
<evidence type="ECO:0008006" key="3">
    <source>
        <dbReference type="Google" id="ProtNLM"/>
    </source>
</evidence>
<keyword evidence="2" id="KW-1185">Reference proteome</keyword>
<name>A0A5C2SA51_9APHY</name>
<proteinExistence type="predicted"/>
<dbReference type="Proteomes" id="UP000313359">
    <property type="component" value="Unassembled WGS sequence"/>
</dbReference>
<organism evidence="1 2">
    <name type="scientific">Lentinus tigrinus ALCF2SS1-6</name>
    <dbReference type="NCBI Taxonomy" id="1328759"/>
    <lineage>
        <taxon>Eukaryota</taxon>
        <taxon>Fungi</taxon>
        <taxon>Dikarya</taxon>
        <taxon>Basidiomycota</taxon>
        <taxon>Agaricomycotina</taxon>
        <taxon>Agaricomycetes</taxon>
        <taxon>Polyporales</taxon>
        <taxon>Polyporaceae</taxon>
        <taxon>Lentinus</taxon>
    </lineage>
</organism>
<accession>A0A5C2SA51</accession>
<reference evidence="1" key="1">
    <citation type="journal article" date="2018" name="Genome Biol. Evol.">
        <title>Genomics and development of Lentinus tigrinus, a white-rot wood-decaying mushroom with dimorphic fruiting bodies.</title>
        <authorList>
            <person name="Wu B."/>
            <person name="Xu Z."/>
            <person name="Knudson A."/>
            <person name="Carlson A."/>
            <person name="Chen N."/>
            <person name="Kovaka S."/>
            <person name="LaButti K."/>
            <person name="Lipzen A."/>
            <person name="Pennachio C."/>
            <person name="Riley R."/>
            <person name="Schakwitz W."/>
            <person name="Umezawa K."/>
            <person name="Ohm R.A."/>
            <person name="Grigoriev I.V."/>
            <person name="Nagy L.G."/>
            <person name="Gibbons J."/>
            <person name="Hibbett D."/>
        </authorList>
    </citation>
    <scope>NUCLEOTIDE SEQUENCE [LARGE SCALE GENOMIC DNA]</scope>
    <source>
        <strain evidence="1">ALCF2SS1-6</strain>
    </source>
</reference>
<sequence length="374" mass="42669">MGQYWEFFNVSKRQRMDTNGGPKWSFLQYKQGFLVRSITMPYSSPKLERHLKRLSSTVTPPAINNQGLLSLPDDVLLTILELPDITFDDLAILAVTCRRLFDLSAKMLEEGRNYMSASWLGCRIVCMGDNTVEDDLPPALLNAEERAIIDAKIKEGKYANYGGLELLDPGASTLYRGAFTYFYSYLQKFNSDADREAFEAVVGVAFPPKRRDWILCNCTKKEYVRASAIAELSGKPNDAQPFLPRCRLDLGHALLARICWSTEELVNTPPKLKMHRGAWVGDRFCITTMERMGGPKEGEESWESEWKDVSKQVVKDLVQIYRKQLGKEWLEEIEGDVPPVDYAEYFWFGSDGDDKVASTGRYTRQRRPSICSLF</sequence>